<dbReference type="PANTHER" id="PTHR47059:SF1">
    <property type="entry name" value="TETRATRICOPEPTIDE REPEAT PROTEIN 32"/>
    <property type="match status" value="1"/>
</dbReference>
<keyword evidence="1" id="KW-0802">TPR repeat</keyword>
<proteinExistence type="predicted"/>
<evidence type="ECO:0000313" key="3">
    <source>
        <dbReference type="Proteomes" id="UP001176940"/>
    </source>
</evidence>
<dbReference type="Gene3D" id="1.25.40.10">
    <property type="entry name" value="Tetratricopeptide repeat domain"/>
    <property type="match status" value="1"/>
</dbReference>
<dbReference type="EMBL" id="CAUEEQ010079289">
    <property type="protein sequence ID" value="CAJ0968457.1"/>
    <property type="molecule type" value="Genomic_DNA"/>
</dbReference>
<organism evidence="2 3">
    <name type="scientific">Ranitomeya imitator</name>
    <name type="common">mimic poison frog</name>
    <dbReference type="NCBI Taxonomy" id="111125"/>
    <lineage>
        <taxon>Eukaryota</taxon>
        <taxon>Metazoa</taxon>
        <taxon>Chordata</taxon>
        <taxon>Craniata</taxon>
        <taxon>Vertebrata</taxon>
        <taxon>Euteleostomi</taxon>
        <taxon>Amphibia</taxon>
        <taxon>Batrachia</taxon>
        <taxon>Anura</taxon>
        <taxon>Neobatrachia</taxon>
        <taxon>Hyloidea</taxon>
        <taxon>Dendrobatidae</taxon>
        <taxon>Dendrobatinae</taxon>
        <taxon>Ranitomeya</taxon>
    </lineage>
</organism>
<dbReference type="Proteomes" id="UP001176940">
    <property type="component" value="Unassembled WGS sequence"/>
</dbReference>
<comment type="caution">
    <text evidence="2">The sequence shown here is derived from an EMBL/GenBank/DDBJ whole genome shotgun (WGS) entry which is preliminary data.</text>
</comment>
<feature type="repeat" description="TPR" evidence="1">
    <location>
        <begin position="83"/>
        <end position="116"/>
    </location>
</feature>
<dbReference type="SMART" id="SM00028">
    <property type="entry name" value="TPR"/>
    <property type="match status" value="3"/>
</dbReference>
<dbReference type="PANTHER" id="PTHR47059">
    <property type="entry name" value="TETRATRICOPEPTIDE REPEAT PROTEIN 32"/>
    <property type="match status" value="1"/>
</dbReference>
<dbReference type="SUPFAM" id="SSF48452">
    <property type="entry name" value="TPR-like"/>
    <property type="match status" value="1"/>
</dbReference>
<evidence type="ECO:0008006" key="4">
    <source>
        <dbReference type="Google" id="ProtNLM"/>
    </source>
</evidence>
<dbReference type="InterPro" id="IPR011990">
    <property type="entry name" value="TPR-like_helical_dom_sf"/>
</dbReference>
<reference evidence="2" key="1">
    <citation type="submission" date="2023-07" db="EMBL/GenBank/DDBJ databases">
        <authorList>
            <person name="Stuckert A."/>
        </authorList>
    </citation>
    <scope>NUCLEOTIDE SEQUENCE</scope>
</reference>
<accession>A0ABN9MNU6</accession>
<dbReference type="PROSITE" id="PS50293">
    <property type="entry name" value="TPR_REGION"/>
    <property type="match status" value="1"/>
</dbReference>
<dbReference type="InterPro" id="IPR019734">
    <property type="entry name" value="TPR_rpt"/>
</dbReference>
<feature type="repeat" description="TPR" evidence="1">
    <location>
        <begin position="117"/>
        <end position="150"/>
    </location>
</feature>
<dbReference type="Pfam" id="PF00515">
    <property type="entry name" value="TPR_1"/>
    <property type="match status" value="1"/>
</dbReference>
<dbReference type="PROSITE" id="PS50005">
    <property type="entry name" value="TPR"/>
    <property type="match status" value="2"/>
</dbReference>
<evidence type="ECO:0000313" key="2">
    <source>
        <dbReference type="EMBL" id="CAJ0968457.1"/>
    </source>
</evidence>
<protein>
    <recommendedName>
        <fullName evidence="4">Tetratricopeptide repeat protein 32</fullName>
    </recommendedName>
</protein>
<sequence length="173" mass="20222">MVSANDGDNFSFKKSNGAPSLPSLTMCPNSGLPPHMSFRMEPGLLNTANAELEQRHLEAAEELYDKVIERCQQDRRCSMEELSVAYNNRGQIKYFRVDFYEAMDDYTAAIRLNPKFEVPFYNRGLILYRLGFFDDAMKDFQKVLQLNPNFEDAKISLRQSMVDKEERRWRIQE</sequence>
<evidence type="ECO:0000256" key="1">
    <source>
        <dbReference type="PROSITE-ProRule" id="PRU00339"/>
    </source>
</evidence>
<keyword evidence="3" id="KW-1185">Reference proteome</keyword>
<gene>
    <name evidence="2" type="ORF">RIMI_LOCUS23112032</name>
</gene>
<dbReference type="Pfam" id="PF13181">
    <property type="entry name" value="TPR_8"/>
    <property type="match status" value="1"/>
</dbReference>
<name>A0ABN9MNU6_9NEOB</name>